<sequence>MLRKQKPYLAVLFMQLSFAGMFLLSKLTISGSGMKLPIFVAYRQAFAAVALAPLVFICRESSATTPLSWLAYFKLFVISSSGLTLALNLIFAGLKYTSATFAAAILNIGPVFVFLMSVVSRVEKLCIREWHGMAKVLGTMFGFIGVMVFTFYKGPSLFSASSNHENSHPLDEKTINKDWIKGSSLMLAGQFTWSMWLTMQGPLLKQYPGKLRLTFLQMSFSFVSAMIYAGSVERSISSWKLGWNVNLLTVAYCGIIVNGLDYWLQAWVVEKKGAVFSVNFSPFATIFAAILSAIFLKETLNMGSVVGGLLLIGGLYSFLWGRRKEAQQDLDNSKGEAHLETIVTATDDGERR</sequence>
<feature type="transmembrane region" description="Helical" evidence="6">
    <location>
        <begin position="211"/>
        <end position="231"/>
    </location>
</feature>
<dbReference type="PANTHER" id="PTHR31218">
    <property type="entry name" value="WAT1-RELATED PROTEIN"/>
    <property type="match status" value="1"/>
</dbReference>
<proteinExistence type="inferred from homology"/>
<evidence type="ECO:0000256" key="1">
    <source>
        <dbReference type="ARBA" id="ARBA00004141"/>
    </source>
</evidence>
<feature type="transmembrane region" description="Helical" evidence="6">
    <location>
        <begin position="69"/>
        <end position="94"/>
    </location>
</feature>
<evidence type="ECO:0000259" key="7">
    <source>
        <dbReference type="Pfam" id="PF00892"/>
    </source>
</evidence>
<feature type="transmembrane region" description="Helical" evidence="6">
    <location>
        <begin position="7"/>
        <end position="24"/>
    </location>
</feature>
<evidence type="ECO:0000256" key="2">
    <source>
        <dbReference type="ARBA" id="ARBA00007635"/>
    </source>
</evidence>
<feature type="domain" description="EamA" evidence="7">
    <location>
        <begin position="181"/>
        <end position="317"/>
    </location>
</feature>
<dbReference type="OrthoDB" id="1728340at2759"/>
<evidence type="ECO:0000256" key="4">
    <source>
        <dbReference type="ARBA" id="ARBA00022989"/>
    </source>
</evidence>
<protein>
    <recommendedName>
        <fullName evidence="6">WAT1-related protein</fullName>
    </recommendedName>
</protein>
<dbReference type="InterPro" id="IPR037185">
    <property type="entry name" value="EmrE-like"/>
</dbReference>
<name>A0A2Z7A6U9_9LAMI</name>
<keyword evidence="5 6" id="KW-0472">Membrane</keyword>
<evidence type="ECO:0000256" key="3">
    <source>
        <dbReference type="ARBA" id="ARBA00022692"/>
    </source>
</evidence>
<evidence type="ECO:0000313" key="9">
    <source>
        <dbReference type="Proteomes" id="UP000250235"/>
    </source>
</evidence>
<dbReference type="EMBL" id="KV018436">
    <property type="protein sequence ID" value="KZV17338.1"/>
    <property type="molecule type" value="Genomic_DNA"/>
</dbReference>
<comment type="similarity">
    <text evidence="2 6">Belongs to the drug/metabolite transporter (DMT) superfamily. Plant drug/metabolite exporter (P-DME) (TC 2.A.7.4) family.</text>
</comment>
<feature type="transmembrane region" description="Helical" evidence="6">
    <location>
        <begin position="302"/>
        <end position="320"/>
    </location>
</feature>
<dbReference type="InterPro" id="IPR030184">
    <property type="entry name" value="WAT1-related"/>
</dbReference>
<dbReference type="AlphaFoldDB" id="A0A2Z7A6U9"/>
<feature type="transmembrane region" description="Helical" evidence="6">
    <location>
        <begin position="276"/>
        <end position="296"/>
    </location>
</feature>
<feature type="transmembrane region" description="Helical" evidence="6">
    <location>
        <begin position="100"/>
        <end position="120"/>
    </location>
</feature>
<dbReference type="InterPro" id="IPR000620">
    <property type="entry name" value="EamA_dom"/>
</dbReference>
<reference evidence="8 9" key="1">
    <citation type="journal article" date="2015" name="Proc. Natl. Acad. Sci. U.S.A.">
        <title>The resurrection genome of Boea hygrometrica: A blueprint for survival of dehydration.</title>
        <authorList>
            <person name="Xiao L."/>
            <person name="Yang G."/>
            <person name="Zhang L."/>
            <person name="Yang X."/>
            <person name="Zhao S."/>
            <person name="Ji Z."/>
            <person name="Zhou Q."/>
            <person name="Hu M."/>
            <person name="Wang Y."/>
            <person name="Chen M."/>
            <person name="Xu Y."/>
            <person name="Jin H."/>
            <person name="Xiao X."/>
            <person name="Hu G."/>
            <person name="Bao F."/>
            <person name="Hu Y."/>
            <person name="Wan P."/>
            <person name="Li L."/>
            <person name="Deng X."/>
            <person name="Kuang T."/>
            <person name="Xiang C."/>
            <person name="Zhu J.K."/>
            <person name="Oliver M.J."/>
            <person name="He Y."/>
        </authorList>
    </citation>
    <scope>NUCLEOTIDE SEQUENCE [LARGE SCALE GENOMIC DNA]</scope>
    <source>
        <strain evidence="9">cv. XS01</strain>
    </source>
</reference>
<dbReference type="Proteomes" id="UP000250235">
    <property type="component" value="Unassembled WGS sequence"/>
</dbReference>
<keyword evidence="3 6" id="KW-0812">Transmembrane</keyword>
<accession>A0A2Z7A6U9</accession>
<evidence type="ECO:0000313" key="8">
    <source>
        <dbReference type="EMBL" id="KZV17338.1"/>
    </source>
</evidence>
<feature type="transmembrane region" description="Helical" evidence="6">
    <location>
        <begin position="243"/>
        <end position="264"/>
    </location>
</feature>
<keyword evidence="9" id="KW-1185">Reference proteome</keyword>
<keyword evidence="4 6" id="KW-1133">Transmembrane helix</keyword>
<dbReference type="GO" id="GO:0022857">
    <property type="term" value="F:transmembrane transporter activity"/>
    <property type="evidence" value="ECO:0007669"/>
    <property type="project" value="InterPro"/>
</dbReference>
<comment type="subcellular location">
    <subcellularLocation>
        <location evidence="1 6">Membrane</location>
        <topology evidence="1 6">Multi-pass membrane protein</topology>
    </subcellularLocation>
</comment>
<feature type="transmembrane region" description="Helical" evidence="6">
    <location>
        <begin position="132"/>
        <end position="152"/>
    </location>
</feature>
<dbReference type="Pfam" id="PF00892">
    <property type="entry name" value="EamA"/>
    <property type="match status" value="2"/>
</dbReference>
<dbReference type="SUPFAM" id="SSF103481">
    <property type="entry name" value="Multidrug resistance efflux transporter EmrE"/>
    <property type="match status" value="2"/>
</dbReference>
<organism evidence="8 9">
    <name type="scientific">Dorcoceras hygrometricum</name>
    <dbReference type="NCBI Taxonomy" id="472368"/>
    <lineage>
        <taxon>Eukaryota</taxon>
        <taxon>Viridiplantae</taxon>
        <taxon>Streptophyta</taxon>
        <taxon>Embryophyta</taxon>
        <taxon>Tracheophyta</taxon>
        <taxon>Spermatophyta</taxon>
        <taxon>Magnoliopsida</taxon>
        <taxon>eudicotyledons</taxon>
        <taxon>Gunneridae</taxon>
        <taxon>Pentapetalae</taxon>
        <taxon>asterids</taxon>
        <taxon>lamiids</taxon>
        <taxon>Lamiales</taxon>
        <taxon>Gesneriaceae</taxon>
        <taxon>Didymocarpoideae</taxon>
        <taxon>Trichosporeae</taxon>
        <taxon>Loxocarpinae</taxon>
        <taxon>Dorcoceras</taxon>
    </lineage>
</organism>
<evidence type="ECO:0000256" key="5">
    <source>
        <dbReference type="ARBA" id="ARBA00023136"/>
    </source>
</evidence>
<feature type="domain" description="EamA" evidence="7">
    <location>
        <begin position="8"/>
        <end position="148"/>
    </location>
</feature>
<feature type="transmembrane region" description="Helical" evidence="6">
    <location>
        <begin position="36"/>
        <end position="57"/>
    </location>
</feature>
<dbReference type="GO" id="GO:0016020">
    <property type="term" value="C:membrane"/>
    <property type="evidence" value="ECO:0007669"/>
    <property type="project" value="UniProtKB-SubCell"/>
</dbReference>
<evidence type="ECO:0000256" key="6">
    <source>
        <dbReference type="RuleBase" id="RU363077"/>
    </source>
</evidence>
<gene>
    <name evidence="8" type="ORF">F511_22013</name>
</gene>